<evidence type="ECO:0000313" key="2">
    <source>
        <dbReference type="EMBL" id="KAK4415800.1"/>
    </source>
</evidence>
<dbReference type="Proteomes" id="UP001293254">
    <property type="component" value="Unassembled WGS sequence"/>
</dbReference>
<feature type="region of interest" description="Disordered" evidence="1">
    <location>
        <begin position="100"/>
        <end position="159"/>
    </location>
</feature>
<keyword evidence="3" id="KW-1185">Reference proteome</keyword>
<evidence type="ECO:0000256" key="1">
    <source>
        <dbReference type="SAM" id="MobiDB-lite"/>
    </source>
</evidence>
<reference evidence="2" key="1">
    <citation type="submission" date="2020-06" db="EMBL/GenBank/DDBJ databases">
        <authorList>
            <person name="Li T."/>
            <person name="Hu X."/>
            <person name="Zhang T."/>
            <person name="Song X."/>
            <person name="Zhang H."/>
            <person name="Dai N."/>
            <person name="Sheng W."/>
            <person name="Hou X."/>
            <person name="Wei L."/>
        </authorList>
    </citation>
    <scope>NUCLEOTIDE SEQUENCE</scope>
    <source>
        <strain evidence="2">3651</strain>
        <tissue evidence="2">Leaf</tissue>
    </source>
</reference>
<dbReference type="EMBL" id="JACGWO010000011">
    <property type="protein sequence ID" value="KAK4415800.1"/>
    <property type="molecule type" value="Genomic_DNA"/>
</dbReference>
<accession>A0AAE1XPR4</accession>
<proteinExistence type="predicted"/>
<evidence type="ECO:0000313" key="3">
    <source>
        <dbReference type="Proteomes" id="UP001293254"/>
    </source>
</evidence>
<organism evidence="2 3">
    <name type="scientific">Sesamum alatum</name>
    <dbReference type="NCBI Taxonomy" id="300844"/>
    <lineage>
        <taxon>Eukaryota</taxon>
        <taxon>Viridiplantae</taxon>
        <taxon>Streptophyta</taxon>
        <taxon>Embryophyta</taxon>
        <taxon>Tracheophyta</taxon>
        <taxon>Spermatophyta</taxon>
        <taxon>Magnoliopsida</taxon>
        <taxon>eudicotyledons</taxon>
        <taxon>Gunneridae</taxon>
        <taxon>Pentapetalae</taxon>
        <taxon>asterids</taxon>
        <taxon>lamiids</taxon>
        <taxon>Lamiales</taxon>
        <taxon>Pedaliaceae</taxon>
        <taxon>Sesamum</taxon>
    </lineage>
</organism>
<protein>
    <submittedName>
        <fullName evidence="2">Uncharacterized protein</fullName>
    </submittedName>
</protein>
<dbReference type="AlphaFoldDB" id="A0AAE1XPR4"/>
<name>A0AAE1XPR4_9LAMI</name>
<reference evidence="2" key="2">
    <citation type="journal article" date="2024" name="Plant">
        <title>Genomic evolution and insights into agronomic trait innovations of Sesamum species.</title>
        <authorList>
            <person name="Miao H."/>
            <person name="Wang L."/>
            <person name="Qu L."/>
            <person name="Liu H."/>
            <person name="Sun Y."/>
            <person name="Le M."/>
            <person name="Wang Q."/>
            <person name="Wei S."/>
            <person name="Zheng Y."/>
            <person name="Lin W."/>
            <person name="Duan Y."/>
            <person name="Cao H."/>
            <person name="Xiong S."/>
            <person name="Wang X."/>
            <person name="Wei L."/>
            <person name="Li C."/>
            <person name="Ma Q."/>
            <person name="Ju M."/>
            <person name="Zhao R."/>
            <person name="Li G."/>
            <person name="Mu C."/>
            <person name="Tian Q."/>
            <person name="Mei H."/>
            <person name="Zhang T."/>
            <person name="Gao T."/>
            <person name="Zhang H."/>
        </authorList>
    </citation>
    <scope>NUCLEOTIDE SEQUENCE</scope>
    <source>
        <strain evidence="2">3651</strain>
    </source>
</reference>
<sequence length="186" mass="20516">MVTTQPSAQATEGALVKDDQLQTLPPIGSNFNLVDLVRSEIRRLMTDESSTSHQLRIPFDTTRTNCVRLEEIDEMTGNNLCFNFHIMDSGSWIVDSGATRHAFEDPAPPPPPLPTPPNTSDRDVPSPSAIPDPHTSTSPPIFAPVRRSTRPPTKPSWLKDFVSIPAEEAEAELEEVEDDRLFDDAG</sequence>
<comment type="caution">
    <text evidence="2">The sequence shown here is derived from an EMBL/GenBank/DDBJ whole genome shotgun (WGS) entry which is preliminary data.</text>
</comment>
<gene>
    <name evidence="2" type="ORF">Salat_2687400</name>
</gene>
<feature type="compositionally biased region" description="Pro residues" evidence="1">
    <location>
        <begin position="106"/>
        <end position="117"/>
    </location>
</feature>